<comment type="similarity">
    <text evidence="1">Belongs to the LysR transcriptional regulatory family.</text>
</comment>
<dbReference type="InterPro" id="IPR000847">
    <property type="entry name" value="LysR_HTH_N"/>
</dbReference>
<gene>
    <name evidence="6" type="ORF">VIBNISOn1_790038</name>
</gene>
<evidence type="ECO:0000256" key="4">
    <source>
        <dbReference type="ARBA" id="ARBA00023163"/>
    </source>
</evidence>
<dbReference type="PROSITE" id="PS50931">
    <property type="entry name" value="HTH_LYSR"/>
    <property type="match status" value="1"/>
</dbReference>
<dbReference type="EMBL" id="CAOF01000174">
    <property type="protein sequence ID" value="CCO49111.1"/>
    <property type="molecule type" value="Genomic_DNA"/>
</dbReference>
<dbReference type="Pfam" id="PF00126">
    <property type="entry name" value="HTH_1"/>
    <property type="match status" value="1"/>
</dbReference>
<protein>
    <submittedName>
        <fullName evidence="6">Transcriptional regulator, LysR family</fullName>
    </submittedName>
</protein>
<dbReference type="GO" id="GO:0043565">
    <property type="term" value="F:sequence-specific DNA binding"/>
    <property type="evidence" value="ECO:0007669"/>
    <property type="project" value="TreeGrafter"/>
</dbReference>
<comment type="caution">
    <text evidence="6">The sequence shown here is derived from an EMBL/GenBank/DDBJ whole genome shotgun (WGS) entry which is preliminary data.</text>
</comment>
<evidence type="ECO:0000256" key="3">
    <source>
        <dbReference type="ARBA" id="ARBA00023125"/>
    </source>
</evidence>
<organism evidence="6 7">
    <name type="scientific">Vibrio nigripulchritudo SOn1</name>
    <dbReference type="NCBI Taxonomy" id="1238450"/>
    <lineage>
        <taxon>Bacteria</taxon>
        <taxon>Pseudomonadati</taxon>
        <taxon>Pseudomonadota</taxon>
        <taxon>Gammaproteobacteria</taxon>
        <taxon>Vibrionales</taxon>
        <taxon>Vibrionaceae</taxon>
        <taxon>Vibrio</taxon>
    </lineage>
</organism>
<dbReference type="SUPFAM" id="SSF53850">
    <property type="entry name" value="Periplasmic binding protein-like II"/>
    <property type="match status" value="1"/>
</dbReference>
<feature type="domain" description="HTH lysR-type" evidence="5">
    <location>
        <begin position="9"/>
        <end position="64"/>
    </location>
</feature>
<dbReference type="RefSeq" id="WP_022613359.1">
    <property type="nucleotide sequence ID" value="NZ_LK391965.1"/>
</dbReference>
<dbReference type="GO" id="GO:0006351">
    <property type="term" value="P:DNA-templated transcription"/>
    <property type="evidence" value="ECO:0007669"/>
    <property type="project" value="TreeGrafter"/>
</dbReference>
<dbReference type="InterPro" id="IPR036388">
    <property type="entry name" value="WH-like_DNA-bd_sf"/>
</dbReference>
<dbReference type="Gene3D" id="1.10.10.10">
    <property type="entry name" value="Winged helix-like DNA-binding domain superfamily/Winged helix DNA-binding domain"/>
    <property type="match status" value="1"/>
</dbReference>
<dbReference type="Proteomes" id="UP000018211">
    <property type="component" value="Unassembled WGS sequence"/>
</dbReference>
<evidence type="ECO:0000259" key="5">
    <source>
        <dbReference type="PROSITE" id="PS50931"/>
    </source>
</evidence>
<dbReference type="InterPro" id="IPR058163">
    <property type="entry name" value="LysR-type_TF_proteobact-type"/>
</dbReference>
<keyword evidence="4" id="KW-0804">Transcription</keyword>
<evidence type="ECO:0000256" key="1">
    <source>
        <dbReference type="ARBA" id="ARBA00009437"/>
    </source>
</evidence>
<dbReference type="InterPro" id="IPR005119">
    <property type="entry name" value="LysR_subst-bd"/>
</dbReference>
<evidence type="ECO:0000313" key="7">
    <source>
        <dbReference type="Proteomes" id="UP000018211"/>
    </source>
</evidence>
<dbReference type="InterPro" id="IPR036390">
    <property type="entry name" value="WH_DNA-bd_sf"/>
</dbReference>
<dbReference type="SUPFAM" id="SSF46785">
    <property type="entry name" value="Winged helix' DNA-binding domain"/>
    <property type="match status" value="1"/>
</dbReference>
<keyword evidence="3" id="KW-0238">DNA-binding</keyword>
<sequence>MKLVKSNVLNHLSTFEVAAREGSFTCTARALHKTTGAVSQQISLLENALGTPLFKRHSRGIELNENGQVLFEAVQQGLSHIRHAIISIQTELNLEQEIRLKLTPSFAYKWLIPRLQKFYSEYPEIQIQSFAEAAIVDAYSGDFDLVIDYGTIPYSDSKAKLLMREALLPVMSPALMRQYDWGNDPEVWKKVMLLHDAMAWRDAGKDVEWQMWLKHNGIKTSDLKGHFFSRADMAMAAAEAGVGVAMGRCSLVDEDFKHQRLCSPFTETPVDAGYFLIQHHKSEIIDKFVHWLRQEAETQ</sequence>
<name>A0AAV2VWM3_9VIBR</name>
<dbReference type="GO" id="GO:0003700">
    <property type="term" value="F:DNA-binding transcription factor activity"/>
    <property type="evidence" value="ECO:0007669"/>
    <property type="project" value="InterPro"/>
</dbReference>
<dbReference type="Gene3D" id="3.40.190.10">
    <property type="entry name" value="Periplasmic binding protein-like II"/>
    <property type="match status" value="2"/>
</dbReference>
<dbReference type="AlphaFoldDB" id="A0AAV2VWM3"/>
<dbReference type="PANTHER" id="PTHR30537">
    <property type="entry name" value="HTH-TYPE TRANSCRIPTIONAL REGULATOR"/>
    <property type="match status" value="1"/>
</dbReference>
<evidence type="ECO:0000256" key="2">
    <source>
        <dbReference type="ARBA" id="ARBA00023015"/>
    </source>
</evidence>
<dbReference type="Pfam" id="PF03466">
    <property type="entry name" value="LysR_substrate"/>
    <property type="match status" value="1"/>
</dbReference>
<dbReference type="PANTHER" id="PTHR30537:SF32">
    <property type="entry name" value="HTH-TYPE TRANSCRIPTIONAL REGULATOR DSDC"/>
    <property type="match status" value="1"/>
</dbReference>
<proteinExistence type="inferred from homology"/>
<accession>A0AAV2VWM3</accession>
<reference evidence="6 7" key="1">
    <citation type="journal article" date="2013" name="ISME J.">
        <title>Comparative genomics of pathogenic lineages of Vibrio nigripulchritudo identifies virulence-associated traits.</title>
        <authorList>
            <person name="Goudenege D."/>
            <person name="Labreuche Y."/>
            <person name="Krin E."/>
            <person name="Ansquer D."/>
            <person name="Mangenot S."/>
            <person name="Calteau A."/>
            <person name="Medigue C."/>
            <person name="Mazel D."/>
            <person name="Polz M.F."/>
            <person name="Le Roux F."/>
        </authorList>
    </citation>
    <scope>NUCLEOTIDE SEQUENCE [LARGE SCALE GENOMIC DNA]</scope>
    <source>
        <strain evidence="6 7">SOn1</strain>
    </source>
</reference>
<keyword evidence="2" id="KW-0805">Transcription regulation</keyword>
<evidence type="ECO:0000313" key="6">
    <source>
        <dbReference type="EMBL" id="CCO49111.1"/>
    </source>
</evidence>